<organism evidence="8 9">
    <name type="scientific">Latilactobacillus sakei</name>
    <name type="common">Lactobacillus sakei</name>
    <dbReference type="NCBI Taxonomy" id="1599"/>
    <lineage>
        <taxon>Bacteria</taxon>
        <taxon>Bacillati</taxon>
        <taxon>Bacillota</taxon>
        <taxon>Bacilli</taxon>
        <taxon>Lactobacillales</taxon>
        <taxon>Lactobacillaceae</taxon>
        <taxon>Latilactobacillus</taxon>
    </lineage>
</organism>
<accession>A0AAE8SBF0</accession>
<evidence type="ECO:0000256" key="5">
    <source>
        <dbReference type="PIRSR" id="PIRSR000097-2"/>
    </source>
</evidence>
<evidence type="ECO:0000256" key="2">
    <source>
        <dbReference type="ARBA" id="ARBA00022857"/>
    </source>
</evidence>
<dbReference type="PRINTS" id="PR00069">
    <property type="entry name" value="ALDKETRDTASE"/>
</dbReference>
<proteinExistence type="inferred from homology"/>
<evidence type="ECO:0000313" key="9">
    <source>
        <dbReference type="Proteomes" id="UP000239650"/>
    </source>
</evidence>
<dbReference type="PROSITE" id="PS00062">
    <property type="entry name" value="ALDOKETO_REDUCTASE_2"/>
    <property type="match status" value="1"/>
</dbReference>
<dbReference type="GO" id="GO:0016616">
    <property type="term" value="F:oxidoreductase activity, acting on the CH-OH group of donors, NAD or NADP as acceptor"/>
    <property type="evidence" value="ECO:0007669"/>
    <property type="project" value="UniProtKB-ARBA"/>
</dbReference>
<dbReference type="AlphaFoldDB" id="A0AAE8SBF0"/>
<sequence>MQKLSALTAPMALSNGVTIPGLGYGTYQTPNEETKKAVLEALSVGYRHIDTAAVYGNEQGVGDALKESDIAREDIFVTSKLWNTERGYDATKAAFAKTIATLGVDYLDLYLIHWPANTKQFGAKAAELNAETWRAMEDLYNEGKIRAIGVSNFMPHHLDELMKTAVIKPMVDQIEVHPGWPQAESVRYNQAHDILVEAWAPLGEASALSNETIAAIATKHGKTAAQVCLRWGIQQGVLPLPKSTHQERMAQNTDIFDFELTDAEMTQISALENLGGQCMVPDEVDF</sequence>
<dbReference type="FunFam" id="3.20.20.100:FF:000015">
    <property type="entry name" value="Oxidoreductase, aldo/keto reductase family"/>
    <property type="match status" value="1"/>
</dbReference>
<comment type="caution">
    <text evidence="8">The sequence shown here is derived from an EMBL/GenBank/DDBJ whole genome shotgun (WGS) entry which is preliminary data.</text>
</comment>
<feature type="binding site" evidence="5">
    <location>
        <position position="113"/>
    </location>
    <ligand>
        <name>substrate</name>
    </ligand>
</feature>
<dbReference type="Pfam" id="PF00248">
    <property type="entry name" value="Aldo_ket_red"/>
    <property type="match status" value="1"/>
</dbReference>
<feature type="domain" description="NADP-dependent oxidoreductase" evidence="7">
    <location>
        <begin position="23"/>
        <end position="271"/>
    </location>
</feature>
<feature type="active site" description="Proton donor" evidence="4">
    <location>
        <position position="55"/>
    </location>
</feature>
<evidence type="ECO:0000256" key="3">
    <source>
        <dbReference type="ARBA" id="ARBA00023002"/>
    </source>
</evidence>
<dbReference type="EC" id="1.-.-.-" evidence="8"/>
<dbReference type="RefSeq" id="WP_076645162.1">
    <property type="nucleotide sequence ID" value="NZ_CAKMCP010000006.1"/>
</dbReference>
<dbReference type="PANTHER" id="PTHR43827">
    <property type="entry name" value="2,5-DIKETO-D-GLUCONIC ACID REDUCTASE"/>
    <property type="match status" value="1"/>
</dbReference>
<dbReference type="Proteomes" id="UP000239650">
    <property type="component" value="Unassembled WGS sequence"/>
</dbReference>
<name>A0AAE8SBF0_LATSK</name>
<dbReference type="GeneID" id="57133073"/>
<dbReference type="InterPro" id="IPR020471">
    <property type="entry name" value="AKR"/>
</dbReference>
<evidence type="ECO:0000256" key="6">
    <source>
        <dbReference type="PIRSR" id="PIRSR000097-3"/>
    </source>
</evidence>
<protein>
    <submittedName>
        <fullName evidence="8">Oxidoreductase/MSMEI_2347</fullName>
        <ecNumber evidence="8">1.-.-.-</ecNumber>
    </submittedName>
</protein>
<dbReference type="PROSITE" id="PS00798">
    <property type="entry name" value="ALDOKETO_REDUCTASE_1"/>
    <property type="match status" value="1"/>
</dbReference>
<dbReference type="Gene3D" id="3.20.20.100">
    <property type="entry name" value="NADP-dependent oxidoreductase domain"/>
    <property type="match status" value="1"/>
</dbReference>
<dbReference type="InterPro" id="IPR018170">
    <property type="entry name" value="Aldo/ket_reductase_CS"/>
</dbReference>
<keyword evidence="2" id="KW-0521">NADP</keyword>
<evidence type="ECO:0000313" key="8">
    <source>
        <dbReference type="EMBL" id="SPE22308.1"/>
    </source>
</evidence>
<comment type="similarity">
    <text evidence="1">Belongs to the aldo/keto reductase family.</text>
</comment>
<dbReference type="SUPFAM" id="SSF51430">
    <property type="entry name" value="NAD(P)-linked oxidoreductase"/>
    <property type="match status" value="1"/>
</dbReference>
<dbReference type="InterPro" id="IPR023210">
    <property type="entry name" value="NADP_OxRdtase_dom"/>
</dbReference>
<evidence type="ECO:0000259" key="7">
    <source>
        <dbReference type="Pfam" id="PF00248"/>
    </source>
</evidence>
<keyword evidence="3 8" id="KW-0560">Oxidoreductase</keyword>
<dbReference type="CDD" id="cd19071">
    <property type="entry name" value="AKR_AKR1-5-like"/>
    <property type="match status" value="1"/>
</dbReference>
<dbReference type="InterPro" id="IPR036812">
    <property type="entry name" value="NAD(P)_OxRdtase_dom_sf"/>
</dbReference>
<dbReference type="PROSITE" id="PS00063">
    <property type="entry name" value="ALDOKETO_REDUCTASE_3"/>
    <property type="match status" value="1"/>
</dbReference>
<feature type="site" description="Lowers pKa of active site Tyr" evidence="6">
    <location>
        <position position="80"/>
    </location>
</feature>
<dbReference type="EMBL" id="OKRC01000008">
    <property type="protein sequence ID" value="SPE22308.1"/>
    <property type="molecule type" value="Genomic_DNA"/>
</dbReference>
<gene>
    <name evidence="8" type="ORF">LAS9267_01645</name>
</gene>
<dbReference type="PANTHER" id="PTHR43827:SF3">
    <property type="entry name" value="NADP-DEPENDENT OXIDOREDUCTASE DOMAIN-CONTAINING PROTEIN"/>
    <property type="match status" value="1"/>
</dbReference>
<evidence type="ECO:0000256" key="4">
    <source>
        <dbReference type="PIRSR" id="PIRSR000097-1"/>
    </source>
</evidence>
<evidence type="ECO:0000256" key="1">
    <source>
        <dbReference type="ARBA" id="ARBA00007905"/>
    </source>
</evidence>
<dbReference type="PIRSF" id="PIRSF000097">
    <property type="entry name" value="AKR"/>
    <property type="match status" value="1"/>
</dbReference>
<reference evidence="8 9" key="1">
    <citation type="submission" date="2018-02" db="EMBL/GenBank/DDBJ databases">
        <authorList>
            <person name="Rodrigo-Torres L."/>
            <person name="Arahal R. D."/>
            <person name="Lucena T."/>
        </authorList>
    </citation>
    <scope>NUCLEOTIDE SEQUENCE [LARGE SCALE GENOMIC DNA]</scope>
    <source>
        <strain evidence="8 9">CECT 9267</strain>
    </source>
</reference>